<gene>
    <name evidence="4" type="ORF">GSM42_18430</name>
</gene>
<dbReference type="Gene3D" id="3.20.170.30">
    <property type="match status" value="1"/>
</dbReference>
<keyword evidence="3" id="KW-0520">NAD</keyword>
<dbReference type="InterPro" id="IPR042081">
    <property type="entry name" value="RNA_2'-PTrans_C"/>
</dbReference>
<evidence type="ECO:0000256" key="3">
    <source>
        <dbReference type="ARBA" id="ARBA00023027"/>
    </source>
</evidence>
<dbReference type="Pfam" id="PF01885">
    <property type="entry name" value="PTS_2-RNA"/>
    <property type="match status" value="1"/>
</dbReference>
<accession>A0A6I4W4F7</accession>
<dbReference type="Proteomes" id="UP000430692">
    <property type="component" value="Unassembled WGS sequence"/>
</dbReference>
<dbReference type="GO" id="GO:0000215">
    <property type="term" value="F:tRNA 2'-phosphotransferase activity"/>
    <property type="evidence" value="ECO:0007669"/>
    <property type="project" value="TreeGrafter"/>
</dbReference>
<evidence type="ECO:0000313" key="5">
    <source>
        <dbReference type="Proteomes" id="UP000430692"/>
    </source>
</evidence>
<evidence type="ECO:0000256" key="2">
    <source>
        <dbReference type="ARBA" id="ARBA00022679"/>
    </source>
</evidence>
<keyword evidence="5" id="KW-1185">Reference proteome</keyword>
<proteinExistence type="inferred from homology"/>
<evidence type="ECO:0000313" key="4">
    <source>
        <dbReference type="EMBL" id="MXQ55664.1"/>
    </source>
</evidence>
<dbReference type="PANTHER" id="PTHR12684:SF2">
    <property type="entry name" value="TRNA 2'-PHOSPHOTRANSFERASE 1"/>
    <property type="match status" value="1"/>
</dbReference>
<dbReference type="AlphaFoldDB" id="A0A6I4W4F7"/>
<name>A0A6I4W4F7_9BACL</name>
<reference evidence="4 5" key="1">
    <citation type="submission" date="2019-12" db="EMBL/GenBank/DDBJ databases">
        <title>Whole-genome analyses of novel actinobacteria.</title>
        <authorList>
            <person name="Sahin N."/>
            <person name="Saygin H."/>
        </authorList>
    </citation>
    <scope>NUCLEOTIDE SEQUENCE [LARGE SCALE GENOMIC DNA]</scope>
    <source>
        <strain evidence="4 5">KC615</strain>
    </source>
</reference>
<evidence type="ECO:0000256" key="1">
    <source>
        <dbReference type="ARBA" id="ARBA00009836"/>
    </source>
</evidence>
<dbReference type="SUPFAM" id="SSF56399">
    <property type="entry name" value="ADP-ribosylation"/>
    <property type="match status" value="1"/>
</dbReference>
<dbReference type="PANTHER" id="PTHR12684">
    <property type="entry name" value="PUTATIVE PHOSPHOTRANSFERASE"/>
    <property type="match status" value="1"/>
</dbReference>
<protein>
    <submittedName>
        <fullName evidence="4">RNA 2'-phosphotransferase</fullName>
    </submittedName>
</protein>
<dbReference type="EMBL" id="WUUL01000017">
    <property type="protein sequence ID" value="MXQ55664.1"/>
    <property type="molecule type" value="Genomic_DNA"/>
</dbReference>
<dbReference type="RefSeq" id="WP_160803017.1">
    <property type="nucleotide sequence ID" value="NZ_WUUL01000017.1"/>
</dbReference>
<organism evidence="4 5">
    <name type="scientific">Shimazuella alba</name>
    <dbReference type="NCBI Taxonomy" id="2690964"/>
    <lineage>
        <taxon>Bacteria</taxon>
        <taxon>Bacillati</taxon>
        <taxon>Bacillota</taxon>
        <taxon>Bacilli</taxon>
        <taxon>Bacillales</taxon>
        <taxon>Thermoactinomycetaceae</taxon>
        <taxon>Shimazuella</taxon>
    </lineage>
</organism>
<sequence length="130" mass="14392">MHRPTFRGRNAMELSRILDEVVSRNNKQRFELKGDRIRASQGHSASLSVELGLEPKAPPPVLFHGTASDFVASILSKGIVRKSRQHVHLSDSYDTATDVGSRHGDPVGLKIDAKRMHEDGFAFFLTDNGV</sequence>
<keyword evidence="2 4" id="KW-0808">Transferase</keyword>
<dbReference type="GO" id="GO:0008033">
    <property type="term" value="P:tRNA processing"/>
    <property type="evidence" value="ECO:0007669"/>
    <property type="project" value="TreeGrafter"/>
</dbReference>
<dbReference type="InterPro" id="IPR002745">
    <property type="entry name" value="Ptrans_KptA/Tpt1"/>
</dbReference>
<comment type="similarity">
    <text evidence="1">Belongs to the KptA/TPT1 family.</text>
</comment>
<comment type="caution">
    <text evidence="4">The sequence shown here is derived from an EMBL/GenBank/DDBJ whole genome shotgun (WGS) entry which is preliminary data.</text>
</comment>